<evidence type="ECO:0000256" key="1">
    <source>
        <dbReference type="ARBA" id="ARBA00005641"/>
    </source>
</evidence>
<dbReference type="Pfam" id="PF18564">
    <property type="entry name" value="Glyco_hydro_5_C"/>
    <property type="match status" value="1"/>
</dbReference>
<name>A0A1X7QWC1_9SACH</name>
<protein>
    <recommendedName>
        <fullName evidence="9">Glycoside hydrolase family 5 C-terminal domain-containing protein</fullName>
    </recommendedName>
</protein>
<dbReference type="InterPro" id="IPR013780">
    <property type="entry name" value="Glyco_hydro_b"/>
</dbReference>
<evidence type="ECO:0000256" key="3">
    <source>
        <dbReference type="ARBA" id="ARBA00023295"/>
    </source>
</evidence>
<comment type="similarity">
    <text evidence="1">Belongs to the glycosyl hydrolase 5 (cellulase A) family.</text>
</comment>
<dbReference type="InterPro" id="IPR018087">
    <property type="entry name" value="Glyco_hydro_5_CS"/>
</dbReference>
<evidence type="ECO:0000313" key="8">
    <source>
        <dbReference type="Proteomes" id="UP000196158"/>
    </source>
</evidence>
<dbReference type="SUPFAM" id="SSF51445">
    <property type="entry name" value="(Trans)glycosidases"/>
    <property type="match status" value="2"/>
</dbReference>
<dbReference type="PANTHER" id="PTHR31308">
    <property type="match status" value="1"/>
</dbReference>
<dbReference type="OrthoDB" id="9971853at2759"/>
<dbReference type="Proteomes" id="UP000196158">
    <property type="component" value="Unassembled WGS sequence"/>
</dbReference>
<dbReference type="FunFam" id="3.20.20.80:FF:000174">
    <property type="entry name" value="YIR007W-like protein"/>
    <property type="match status" value="1"/>
</dbReference>
<evidence type="ECO:0008006" key="9">
    <source>
        <dbReference type="Google" id="ProtNLM"/>
    </source>
</evidence>
<dbReference type="Gene3D" id="2.60.40.1180">
    <property type="entry name" value="Golgi alpha-mannosidase II"/>
    <property type="match status" value="1"/>
</dbReference>
<proteinExistence type="inferred from homology"/>
<dbReference type="Gene3D" id="3.20.20.80">
    <property type="entry name" value="Glycosidases"/>
    <property type="match status" value="2"/>
</dbReference>
<dbReference type="PROSITE" id="PS00659">
    <property type="entry name" value="GLYCOSYL_HYDROL_F5"/>
    <property type="match status" value="1"/>
</dbReference>
<keyword evidence="3" id="KW-0326">Glycosidase</keyword>
<dbReference type="Pfam" id="PF00150">
    <property type="entry name" value="Cellulase"/>
    <property type="match status" value="1"/>
</dbReference>
<dbReference type="AlphaFoldDB" id="A0A1X7QWC1"/>
<feature type="compositionally biased region" description="Low complexity" evidence="4">
    <location>
        <begin position="604"/>
        <end position="623"/>
    </location>
</feature>
<evidence type="ECO:0000259" key="6">
    <source>
        <dbReference type="Pfam" id="PF18564"/>
    </source>
</evidence>
<keyword evidence="8" id="KW-1185">Reference proteome</keyword>
<dbReference type="InterPro" id="IPR017853">
    <property type="entry name" value="GH"/>
</dbReference>
<evidence type="ECO:0000256" key="4">
    <source>
        <dbReference type="SAM" id="MobiDB-lite"/>
    </source>
</evidence>
<sequence>MPEKLFISKKGEFCDKDGNVVVLRGVNLDPNAKLPAKPDLTTHVPIKNDEFWDLADDVSFINHPFILDEVESHINRVKSLGYNHIRFPFSWESIEHKGPGIYDYEFMDYVIEVLKIIDKVGGVYVYLDPHQDVWSRFTGGSGAPYWTLLCAGFQPKRFRKNEAAIVHNTLINVRTGKDNISDFPKMVWATNYYKLACQTMFTLFFGGKHFAPKCLINGMNIQDYLQETFLNAILEFYKRIQERAPELFESNCIIGLESINEPSHGYIGTTNLNEIEKERNLRLGSTPTGFQSFMLGEGINTTIDKYEITVFGPSKSGTKNVLCQGESAWLTKDERDIVDSKYGWSRNDEWSPGICIWRLHKVWKIDQSGPKLLKPDYFAKLHNPETLATDTVVNERYFMNNLFTHYFNNFHRKFRKIDKESFVLIQPPVFKSPPHLRQLDIIIGKTICACHFYDGLSLMYKTWNRFFNVDTFGIVRGNYSNPMFSVVLGESRIRDSFQSQLKLMKQEVHEILGKDVPTFFTEIGMPYDMDNKKAYFSGDYTSQTKAMNAIAHALEGNNLSFSLWCYSSGNNHRWGDNWNNEDFSIFSNDDRKDTPQEPISRSGSPQLSVKSLMSSSSGSSNGSKFITKTAAFEDIKWPPAPRLEQLDFNGFRGTDALVRPFPLKIHGQFISAKFDLEIKSYSLKIHAKASSNAANTTKNATYIFLPKYHFDIDRINIGTSSGTFLYNEEYQLLKWHHDAGHQSIVITTKNKFNKDDGCIII</sequence>
<accession>A0A1X7QWC1</accession>
<dbReference type="PANTHER" id="PTHR31308:SF5">
    <property type="entry name" value="ERGOSTERYL-BETA-GLUCOSIDASE"/>
    <property type="match status" value="1"/>
</dbReference>
<feature type="domain" description="Glycoside hydrolase family 5" evidence="5">
    <location>
        <begin position="71"/>
        <end position="134"/>
    </location>
</feature>
<gene>
    <name evidence="7" type="ORF">KASA_0Q00561G</name>
</gene>
<feature type="domain" description="Glycoside hydrolase family 5 C-terminal" evidence="6">
    <location>
        <begin position="659"/>
        <end position="746"/>
    </location>
</feature>
<dbReference type="STRING" id="1789683.A0A1X7QWC1"/>
<dbReference type="EMBL" id="FXLY01000002">
    <property type="protein sequence ID" value="SMN17718.1"/>
    <property type="molecule type" value="Genomic_DNA"/>
</dbReference>
<dbReference type="GO" id="GO:1904462">
    <property type="term" value="P:ergosteryl 3-beta-D-glucoside catabolic process"/>
    <property type="evidence" value="ECO:0007669"/>
    <property type="project" value="TreeGrafter"/>
</dbReference>
<evidence type="ECO:0000256" key="2">
    <source>
        <dbReference type="ARBA" id="ARBA00022801"/>
    </source>
</evidence>
<dbReference type="GO" id="GO:0050295">
    <property type="term" value="F:steryl-beta-glucosidase activity"/>
    <property type="evidence" value="ECO:0007669"/>
    <property type="project" value="TreeGrafter"/>
</dbReference>
<dbReference type="InterPro" id="IPR041036">
    <property type="entry name" value="GH5_C"/>
</dbReference>
<dbReference type="InterPro" id="IPR001547">
    <property type="entry name" value="Glyco_hydro_5"/>
</dbReference>
<evidence type="ECO:0000313" key="7">
    <source>
        <dbReference type="EMBL" id="SMN17718.1"/>
    </source>
</evidence>
<dbReference type="GO" id="GO:0000272">
    <property type="term" value="P:polysaccharide catabolic process"/>
    <property type="evidence" value="ECO:0007669"/>
    <property type="project" value="InterPro"/>
</dbReference>
<feature type="region of interest" description="Disordered" evidence="4">
    <location>
        <begin position="587"/>
        <end position="623"/>
    </location>
</feature>
<evidence type="ECO:0000259" key="5">
    <source>
        <dbReference type="Pfam" id="PF00150"/>
    </source>
</evidence>
<keyword evidence="2" id="KW-0378">Hydrolase</keyword>
<dbReference type="InterPro" id="IPR052066">
    <property type="entry name" value="Glycosphingolipid_Hydrolases"/>
</dbReference>
<organism evidence="7 8">
    <name type="scientific">Maudiozyma saulgeensis</name>
    <dbReference type="NCBI Taxonomy" id="1789683"/>
    <lineage>
        <taxon>Eukaryota</taxon>
        <taxon>Fungi</taxon>
        <taxon>Dikarya</taxon>
        <taxon>Ascomycota</taxon>
        <taxon>Saccharomycotina</taxon>
        <taxon>Saccharomycetes</taxon>
        <taxon>Saccharomycetales</taxon>
        <taxon>Saccharomycetaceae</taxon>
        <taxon>Maudiozyma</taxon>
    </lineage>
</organism>
<reference evidence="7 8" key="1">
    <citation type="submission" date="2017-04" db="EMBL/GenBank/DDBJ databases">
        <authorList>
            <person name="Afonso C.L."/>
            <person name="Miller P.J."/>
            <person name="Scott M.A."/>
            <person name="Spackman E."/>
            <person name="Goraichik I."/>
            <person name="Dimitrov K.M."/>
            <person name="Suarez D.L."/>
            <person name="Swayne D.E."/>
        </authorList>
    </citation>
    <scope>NUCLEOTIDE SEQUENCE [LARGE SCALE GENOMIC DNA]</scope>
</reference>